<sequence>MTRILADLYTALALTACTTLPSQASTSAARDAELYEAAVSRAEADSDARCAAAGFRDRTTCIRARQDALRLTQQPLLP</sequence>
<comment type="caution">
    <text evidence="1">The sequence shown here is derived from an EMBL/GenBank/DDBJ whole genome shotgun (WGS) entry which is preliminary data.</text>
</comment>
<dbReference type="EMBL" id="SMSJ01000137">
    <property type="protein sequence ID" value="TDH58262.1"/>
    <property type="molecule type" value="Genomic_DNA"/>
</dbReference>
<keyword evidence="2" id="KW-1185">Reference proteome</keyword>
<name>A0A4R5Q5U6_9PROT</name>
<evidence type="ECO:0000313" key="2">
    <source>
        <dbReference type="Proteomes" id="UP000295096"/>
    </source>
</evidence>
<proteinExistence type="predicted"/>
<reference evidence="1 2" key="1">
    <citation type="journal article" date="2016" name="J. Microbiol.">
        <title>Dankookia rubra gen. nov., sp. nov., an alphaproteobacterium isolated from sediment of a shallow stream.</title>
        <authorList>
            <person name="Kim W.H."/>
            <person name="Kim D.H."/>
            <person name="Kang K."/>
            <person name="Ahn T.Y."/>
        </authorList>
    </citation>
    <scope>NUCLEOTIDE SEQUENCE [LARGE SCALE GENOMIC DNA]</scope>
    <source>
        <strain evidence="1 2">JCM30602</strain>
    </source>
</reference>
<organism evidence="1 2">
    <name type="scientific">Dankookia rubra</name>
    <dbReference type="NCBI Taxonomy" id="1442381"/>
    <lineage>
        <taxon>Bacteria</taxon>
        <taxon>Pseudomonadati</taxon>
        <taxon>Pseudomonadota</taxon>
        <taxon>Alphaproteobacteria</taxon>
        <taxon>Acetobacterales</taxon>
        <taxon>Roseomonadaceae</taxon>
        <taxon>Dankookia</taxon>
    </lineage>
</organism>
<gene>
    <name evidence="1" type="ORF">E2C06_33485</name>
</gene>
<dbReference type="RefSeq" id="WP_133292898.1">
    <property type="nucleotide sequence ID" value="NZ_SMSJ01000137.1"/>
</dbReference>
<protein>
    <submittedName>
        <fullName evidence="1">Uncharacterized protein</fullName>
    </submittedName>
</protein>
<evidence type="ECO:0000313" key="1">
    <source>
        <dbReference type="EMBL" id="TDH58262.1"/>
    </source>
</evidence>
<dbReference type="AlphaFoldDB" id="A0A4R5Q5U6"/>
<dbReference type="Proteomes" id="UP000295096">
    <property type="component" value="Unassembled WGS sequence"/>
</dbReference>
<accession>A0A4R5Q5U6</accession>